<keyword evidence="1" id="KW-0479">Metal-binding</keyword>
<dbReference type="AlphaFoldDB" id="A0A8C6X5N7"/>
<reference evidence="6" key="2">
    <citation type="submission" date="2025-09" db="UniProtKB">
        <authorList>
            <consortium name="Ensembl"/>
        </authorList>
    </citation>
    <scope>IDENTIFICATION</scope>
</reference>
<keyword evidence="4" id="KW-1133">Transmembrane helix</keyword>
<dbReference type="InterPro" id="IPR013083">
    <property type="entry name" value="Znf_RING/FYVE/PHD"/>
</dbReference>
<feature type="transmembrane region" description="Helical" evidence="4">
    <location>
        <begin position="6"/>
        <end position="27"/>
    </location>
</feature>
<dbReference type="GO" id="GO:0008270">
    <property type="term" value="F:zinc ion binding"/>
    <property type="evidence" value="ECO:0007669"/>
    <property type="project" value="UniProtKB-KW"/>
</dbReference>
<evidence type="ECO:0000256" key="2">
    <source>
        <dbReference type="ARBA" id="ARBA00022771"/>
    </source>
</evidence>
<evidence type="ECO:0000256" key="3">
    <source>
        <dbReference type="ARBA" id="ARBA00022833"/>
    </source>
</evidence>
<protein>
    <recommendedName>
        <fullName evidence="5">RING-type domain-containing protein</fullName>
    </recommendedName>
</protein>
<dbReference type="Ensembl" id="ENSNNAT00000009791.1">
    <property type="protein sequence ID" value="ENSNNAP00000009336.1"/>
    <property type="gene ID" value="ENSNNAG00000006263.1"/>
</dbReference>
<keyword evidence="3" id="KW-0862">Zinc</keyword>
<evidence type="ECO:0000313" key="7">
    <source>
        <dbReference type="Proteomes" id="UP000694559"/>
    </source>
</evidence>
<evidence type="ECO:0000256" key="1">
    <source>
        <dbReference type="ARBA" id="ARBA00022723"/>
    </source>
</evidence>
<dbReference type="OrthoDB" id="9984778at2759"/>
<organism evidence="6 7">
    <name type="scientific">Naja naja</name>
    <name type="common">Indian cobra</name>
    <dbReference type="NCBI Taxonomy" id="35670"/>
    <lineage>
        <taxon>Eukaryota</taxon>
        <taxon>Metazoa</taxon>
        <taxon>Chordata</taxon>
        <taxon>Craniata</taxon>
        <taxon>Vertebrata</taxon>
        <taxon>Euteleostomi</taxon>
        <taxon>Lepidosauria</taxon>
        <taxon>Squamata</taxon>
        <taxon>Bifurcata</taxon>
        <taxon>Unidentata</taxon>
        <taxon>Episquamata</taxon>
        <taxon>Toxicofera</taxon>
        <taxon>Serpentes</taxon>
        <taxon>Colubroidea</taxon>
        <taxon>Elapidae</taxon>
        <taxon>Elapinae</taxon>
        <taxon>Naja</taxon>
    </lineage>
</organism>
<accession>A0A8C6X5N7</accession>
<feature type="domain" description="RING-type" evidence="5">
    <location>
        <begin position="68"/>
        <end position="100"/>
    </location>
</feature>
<keyword evidence="4" id="KW-0812">Transmembrane</keyword>
<evidence type="ECO:0000256" key="4">
    <source>
        <dbReference type="SAM" id="Phobius"/>
    </source>
</evidence>
<evidence type="ECO:0000313" key="6">
    <source>
        <dbReference type="Ensembl" id="ENSNNAP00000009336.1"/>
    </source>
</evidence>
<proteinExistence type="predicted"/>
<dbReference type="InterPro" id="IPR001841">
    <property type="entry name" value="Znf_RING"/>
</dbReference>
<keyword evidence="4" id="KW-0472">Membrane</keyword>
<reference evidence="6" key="1">
    <citation type="submission" date="2025-08" db="UniProtKB">
        <authorList>
            <consortium name="Ensembl"/>
        </authorList>
    </citation>
    <scope>IDENTIFICATION</scope>
</reference>
<dbReference type="Gene3D" id="3.30.40.10">
    <property type="entry name" value="Zinc/RING finger domain, C3HC4 (zinc finger)"/>
    <property type="match status" value="1"/>
</dbReference>
<dbReference type="SUPFAM" id="SSF57850">
    <property type="entry name" value="RING/U-box"/>
    <property type="match status" value="1"/>
</dbReference>
<keyword evidence="2" id="KW-0863">Zinc-finger</keyword>
<sequence length="144" mass="16964">INPVLLNIYPCVFLTVRIIVVYVLFYCSPEQIMIRHEEWRAQTVKSELQKAVHSLELWKDLCGLLRSKPREIVWILICRNIFHKECIDRWLLKHGICPLCIYTIIQRCLPGTVSFGFFHIILLQHFKNLIIGQNVKMTSIAVFI</sequence>
<evidence type="ECO:0000259" key="5">
    <source>
        <dbReference type="Pfam" id="PF13639"/>
    </source>
</evidence>
<dbReference type="Proteomes" id="UP000694559">
    <property type="component" value="Unplaced"/>
</dbReference>
<dbReference type="Pfam" id="PF13639">
    <property type="entry name" value="zf-RING_2"/>
    <property type="match status" value="1"/>
</dbReference>
<name>A0A8C6X5N7_NAJNA</name>
<keyword evidence="7" id="KW-1185">Reference proteome</keyword>